<proteinExistence type="predicted"/>
<dbReference type="RefSeq" id="XP_033588026.1">
    <property type="nucleotide sequence ID" value="XM_033734227.1"/>
</dbReference>
<evidence type="ECO:0000313" key="1">
    <source>
        <dbReference type="EMBL" id="KAF2481456.1"/>
    </source>
</evidence>
<dbReference type="EMBL" id="MU001638">
    <property type="protein sequence ID" value="KAF2481456.1"/>
    <property type="molecule type" value="Genomic_DNA"/>
</dbReference>
<name>A0A6A6PNT0_9PEZI</name>
<protein>
    <submittedName>
        <fullName evidence="1">Uncharacterized protein</fullName>
    </submittedName>
</protein>
<gene>
    <name evidence="1" type="ORF">BDY17DRAFT_301372</name>
</gene>
<dbReference type="GeneID" id="54475229"/>
<organism evidence="1 2">
    <name type="scientific">Neohortaea acidophila</name>
    <dbReference type="NCBI Taxonomy" id="245834"/>
    <lineage>
        <taxon>Eukaryota</taxon>
        <taxon>Fungi</taxon>
        <taxon>Dikarya</taxon>
        <taxon>Ascomycota</taxon>
        <taxon>Pezizomycotina</taxon>
        <taxon>Dothideomycetes</taxon>
        <taxon>Dothideomycetidae</taxon>
        <taxon>Mycosphaerellales</taxon>
        <taxon>Teratosphaeriaceae</taxon>
        <taxon>Neohortaea</taxon>
    </lineage>
</organism>
<evidence type="ECO:0000313" key="2">
    <source>
        <dbReference type="Proteomes" id="UP000799767"/>
    </source>
</evidence>
<keyword evidence="2" id="KW-1185">Reference proteome</keyword>
<dbReference type="Proteomes" id="UP000799767">
    <property type="component" value="Unassembled WGS sequence"/>
</dbReference>
<accession>A0A6A6PNT0</accession>
<sequence>MALQHIGKLLRRSRTHPRCNRVDSSCIIASKGYKSRFVSSQIDYTYRIHPSIHPPNLRKPNFQILSSSTMRIFALLPVAFTLAAYAIPVAQPDPNALAAGDALPSPSMNLAKRAQDPTVKAVKKAIRRLNLDLSDTVDDLLTALGFDGTVADVDDLLAGLVGNTEDLVGEVEAPVLDLVDDLGLGGLTTAIDDLEEALGINPNSPISSLLKGLGLLPR</sequence>
<reference evidence="1" key="1">
    <citation type="journal article" date="2020" name="Stud. Mycol.">
        <title>101 Dothideomycetes genomes: a test case for predicting lifestyles and emergence of pathogens.</title>
        <authorList>
            <person name="Haridas S."/>
            <person name="Albert R."/>
            <person name="Binder M."/>
            <person name="Bloem J."/>
            <person name="Labutti K."/>
            <person name="Salamov A."/>
            <person name="Andreopoulos B."/>
            <person name="Baker S."/>
            <person name="Barry K."/>
            <person name="Bills G."/>
            <person name="Bluhm B."/>
            <person name="Cannon C."/>
            <person name="Castanera R."/>
            <person name="Culley D."/>
            <person name="Daum C."/>
            <person name="Ezra D."/>
            <person name="Gonzalez J."/>
            <person name="Henrissat B."/>
            <person name="Kuo A."/>
            <person name="Liang C."/>
            <person name="Lipzen A."/>
            <person name="Lutzoni F."/>
            <person name="Magnuson J."/>
            <person name="Mondo S."/>
            <person name="Nolan M."/>
            <person name="Ohm R."/>
            <person name="Pangilinan J."/>
            <person name="Park H.-J."/>
            <person name="Ramirez L."/>
            <person name="Alfaro M."/>
            <person name="Sun H."/>
            <person name="Tritt A."/>
            <person name="Yoshinaga Y."/>
            <person name="Zwiers L.-H."/>
            <person name="Turgeon B."/>
            <person name="Goodwin S."/>
            <person name="Spatafora J."/>
            <person name="Crous P."/>
            <person name="Grigoriev I."/>
        </authorList>
    </citation>
    <scope>NUCLEOTIDE SEQUENCE</scope>
    <source>
        <strain evidence="1">CBS 113389</strain>
    </source>
</reference>
<dbReference type="AlphaFoldDB" id="A0A6A6PNT0"/>